<dbReference type="InterPro" id="IPR036736">
    <property type="entry name" value="ACP-like_sf"/>
</dbReference>
<dbReference type="PANTHER" id="PTHR44845:SF6">
    <property type="entry name" value="BETA-ALANINE-ACTIVATING ENZYME"/>
    <property type="match status" value="1"/>
</dbReference>
<accession>A0A5E4MQ73</accession>
<gene>
    <name evidence="4" type="ORF">CINCED_3A013558</name>
</gene>
<dbReference type="InterPro" id="IPR009081">
    <property type="entry name" value="PP-bd_ACP"/>
</dbReference>
<dbReference type="Gene3D" id="3.40.630.30">
    <property type="match status" value="1"/>
</dbReference>
<dbReference type="PROSITE" id="PS50075">
    <property type="entry name" value="CARRIER"/>
    <property type="match status" value="1"/>
</dbReference>
<dbReference type="InterPro" id="IPR045851">
    <property type="entry name" value="AMP-bd_C_sf"/>
</dbReference>
<protein>
    <submittedName>
        <fullName evidence="4">AMP-binding, conserved site,AMP-dependent synthetase/ligase,Phosphopantetheine binding ACP domain</fullName>
    </submittedName>
</protein>
<sequence>MDVYPATSVLRGPFYTINGDVKLHRLFERNENAYPDSTAVIHEVLGQPSARLSFAELNAKSNQLARGIVAHAGPLNGDGDFVVAVQLTPDDGLIAALLAIWKAGAAYLPVDTDAPAHRIRHVLDEAKPCMMITNKPDAEVYGDKSSIVYTLKQLKSKSAILSACNLEDRETLAGYGGRRPAIIIYTSGSTGTPKGVRLPHCVVYNRLNWQWNRFPYSDTERTCVFKTSLTFVDSVAEIWAPLLHDTPRALMVVPKAVTKDPERLINMLHENKIERLVLVPSLLRAILLYLGISNNNEQQPAMRNQNNEHGILSSLKLWVCSGEPLPMSLAKQFLDTFPSHFTLCNFYGSTEIMGDVSYFAIKSFDDLRFGDKIPIGVPVDNTALYLLDDKGQTVPPGSLGELYVAGANLASGYVNGRDPHRFIENSRRRDRDLGMDRMYQTGDYGKMVDGVLLYEGRTDSQIKVRGHRVDLSEVEASVLGLSDSGIDKVAVLCYKPGETEQTLLAFVVFDGKTKTTAAHIEDRLKESLPEYSLPQVIELETMPYLVNGKIDRQTLLRRYSETSVAASEKCRVDMTGVSADRTEAAKCLFETVSTVLGSSLRSRVSVAANFFALGGHSLNAIYTISKLADFGYSIAVSDFITAPNFGIVINKMRFSGKTSKANRPSCFDDDQWLSEKYTMQMLEPKHKEDVIKIIAESFYEKADMEHWLKPKVPYSDYTDILEMLWEPLLEKDLSFVVHSKESDQLLGAALNFDALDEPEVEFNGRLSVIFEFLEYLEGPIRRDHLPKSKGSILHSFMMGTDKSLDTSTNVEVITYMEQRVLRLGKAKQFKGIFTTNTNPLTQQLGANVFGYKILHDYQINKYVTPDGRKIFDEAPDDQRAICCWKVIQ</sequence>
<dbReference type="Gene3D" id="1.10.1200.10">
    <property type="entry name" value="ACP-like"/>
    <property type="match status" value="1"/>
</dbReference>
<organism evidence="4 5">
    <name type="scientific">Cinara cedri</name>
    <dbReference type="NCBI Taxonomy" id="506608"/>
    <lineage>
        <taxon>Eukaryota</taxon>
        <taxon>Metazoa</taxon>
        <taxon>Ecdysozoa</taxon>
        <taxon>Arthropoda</taxon>
        <taxon>Hexapoda</taxon>
        <taxon>Insecta</taxon>
        <taxon>Pterygota</taxon>
        <taxon>Neoptera</taxon>
        <taxon>Paraneoptera</taxon>
        <taxon>Hemiptera</taxon>
        <taxon>Sternorrhyncha</taxon>
        <taxon>Aphidomorpha</taxon>
        <taxon>Aphidoidea</taxon>
        <taxon>Aphididae</taxon>
        <taxon>Lachninae</taxon>
        <taxon>Cinara</taxon>
    </lineage>
</organism>
<dbReference type="AlphaFoldDB" id="A0A5E4MQ73"/>
<evidence type="ECO:0000313" key="4">
    <source>
        <dbReference type="EMBL" id="VVC31519.1"/>
    </source>
</evidence>
<evidence type="ECO:0000256" key="2">
    <source>
        <dbReference type="ARBA" id="ARBA00022553"/>
    </source>
</evidence>
<dbReference type="InterPro" id="IPR000873">
    <property type="entry name" value="AMP-dep_synth/lig_dom"/>
</dbReference>
<dbReference type="CDD" id="cd05930">
    <property type="entry name" value="A_NRPS"/>
    <property type="match status" value="1"/>
</dbReference>
<dbReference type="PANTHER" id="PTHR44845">
    <property type="entry name" value="CARRIER DOMAIN-CONTAINING PROTEIN"/>
    <property type="match status" value="1"/>
</dbReference>
<reference evidence="4 5" key="1">
    <citation type="submission" date="2019-08" db="EMBL/GenBank/DDBJ databases">
        <authorList>
            <person name="Alioto T."/>
            <person name="Alioto T."/>
            <person name="Gomez Garrido J."/>
        </authorList>
    </citation>
    <scope>NUCLEOTIDE SEQUENCE [LARGE SCALE GENOMIC DNA]</scope>
</reference>
<evidence type="ECO:0000313" key="5">
    <source>
        <dbReference type="Proteomes" id="UP000325440"/>
    </source>
</evidence>
<dbReference type="Proteomes" id="UP000325440">
    <property type="component" value="Unassembled WGS sequence"/>
</dbReference>
<dbReference type="Gene3D" id="3.40.50.12780">
    <property type="entry name" value="N-terminal domain of ligase-like"/>
    <property type="match status" value="1"/>
</dbReference>
<name>A0A5E4MQ73_9HEMI</name>
<dbReference type="SUPFAM" id="SSF47336">
    <property type="entry name" value="ACP-like"/>
    <property type="match status" value="1"/>
</dbReference>
<evidence type="ECO:0000259" key="3">
    <source>
        <dbReference type="PROSITE" id="PS50075"/>
    </source>
</evidence>
<dbReference type="PROSITE" id="PS00455">
    <property type="entry name" value="AMP_BINDING"/>
    <property type="match status" value="1"/>
</dbReference>
<dbReference type="GO" id="GO:0016874">
    <property type="term" value="F:ligase activity"/>
    <property type="evidence" value="ECO:0007669"/>
    <property type="project" value="UniProtKB-KW"/>
</dbReference>
<keyword evidence="5" id="KW-1185">Reference proteome</keyword>
<keyword evidence="4" id="KW-0436">Ligase</keyword>
<dbReference type="Pfam" id="PF00550">
    <property type="entry name" value="PP-binding"/>
    <property type="match status" value="1"/>
</dbReference>
<keyword evidence="2" id="KW-0597">Phosphoprotein</keyword>
<dbReference type="InterPro" id="IPR020845">
    <property type="entry name" value="AMP-binding_CS"/>
</dbReference>
<dbReference type="InterPro" id="IPR042099">
    <property type="entry name" value="ANL_N_sf"/>
</dbReference>
<feature type="domain" description="Carrier" evidence="3">
    <location>
        <begin position="579"/>
        <end position="656"/>
    </location>
</feature>
<dbReference type="OrthoDB" id="416786at2759"/>
<keyword evidence="1" id="KW-0596">Phosphopantetheine</keyword>
<dbReference type="SUPFAM" id="SSF56801">
    <property type="entry name" value="Acetyl-CoA synthetase-like"/>
    <property type="match status" value="1"/>
</dbReference>
<proteinExistence type="predicted"/>
<dbReference type="Gene3D" id="3.30.300.30">
    <property type="match status" value="1"/>
</dbReference>
<dbReference type="Pfam" id="PF00501">
    <property type="entry name" value="AMP-binding"/>
    <property type="match status" value="1"/>
</dbReference>
<dbReference type="EMBL" id="CABPRJ010000950">
    <property type="protein sequence ID" value="VVC31519.1"/>
    <property type="molecule type" value="Genomic_DNA"/>
</dbReference>
<evidence type="ECO:0000256" key="1">
    <source>
        <dbReference type="ARBA" id="ARBA00022450"/>
    </source>
</evidence>